<organism evidence="2 3">
    <name type="scientific">Rattus norvegicus</name>
    <name type="common">Rat</name>
    <dbReference type="NCBI Taxonomy" id="10116"/>
    <lineage>
        <taxon>Eukaryota</taxon>
        <taxon>Metazoa</taxon>
        <taxon>Chordata</taxon>
        <taxon>Craniata</taxon>
        <taxon>Vertebrata</taxon>
        <taxon>Euteleostomi</taxon>
        <taxon>Mammalia</taxon>
        <taxon>Eutheria</taxon>
        <taxon>Euarchontoglires</taxon>
        <taxon>Glires</taxon>
        <taxon>Rodentia</taxon>
        <taxon>Myomorpha</taxon>
        <taxon>Muroidea</taxon>
        <taxon>Muridae</taxon>
        <taxon>Murinae</taxon>
        <taxon>Rattus</taxon>
    </lineage>
</organism>
<accession>A0ABK0LGN9</accession>
<name>A0ABK0LGN9_RAT</name>
<dbReference type="PANTHER" id="PTHR31022">
    <property type="entry name" value="CENTRIOLE, CILIA AND SPINDLE-ASSOCIATED PROTEIN"/>
    <property type="match status" value="1"/>
</dbReference>
<dbReference type="GeneTree" id="ENSGT00390000003512"/>
<reference evidence="2" key="2">
    <citation type="submission" date="2025-08" db="UniProtKB">
        <authorList>
            <consortium name="Ensembl"/>
        </authorList>
    </citation>
    <scope>IDENTIFICATION</scope>
    <source>
        <strain evidence="2">Brown Norway</strain>
    </source>
</reference>
<evidence type="ECO:0000313" key="2">
    <source>
        <dbReference type="Ensembl" id="ENSRNOP00000109988.1"/>
    </source>
</evidence>
<reference evidence="2" key="1">
    <citation type="submission" date="2024-01" db="EMBL/GenBank/DDBJ databases">
        <title>GRCr8: a new rat reference genome assembly contstructed from accurate long reads and long range scaffolding.</title>
        <authorList>
            <person name="Doris P.A."/>
            <person name="Kalbfleisch T."/>
            <person name="Li K."/>
            <person name="Howe K."/>
            <person name="Wood J."/>
        </authorList>
    </citation>
    <scope>NUCLEOTIDE SEQUENCE [LARGE SCALE GENOMIC DNA]</scope>
    <source>
        <strain evidence="2">Brown Norway</strain>
    </source>
</reference>
<sequence length="347" mass="38184">MGSLLPRPPVASGRASWGFTAAPQAWAQERAGARRARGEVQASGWGGAFASGCRRTAEPPLHRRHLGGGRARGNAVHSVAAAPRSLPTSGERRIGHSGGSGVKSEYMKRYREPRWDEYAPCYRELLRYRLGRRLLEQAHAPWLWDAWGPDSPSDSSASPSPAPKGAIGEPAAPSAREEEPPVGERGAELRDTEEQDTVLPAPPKKDVEERPEEHRTKETDGAPSGPGPRQQPSALCARGSKKAARSPQRSTSKIKENKHPFALYGWGERQMDMGSQKTHNVCASASVHEIHESALRAKNRRQVEKRKLAAQRQRAHSVDVEKNQRVKPSSAENPWLTEYMRCYSARA</sequence>
<feature type="region of interest" description="Disordered" evidence="1">
    <location>
        <begin position="56"/>
        <end position="103"/>
    </location>
</feature>
<dbReference type="Proteomes" id="UP000002494">
    <property type="component" value="Chromosome 19"/>
</dbReference>
<evidence type="ECO:0000256" key="1">
    <source>
        <dbReference type="SAM" id="MobiDB-lite"/>
    </source>
</evidence>
<dbReference type="InterPro" id="IPR029774">
    <property type="entry name" value="CSAP"/>
</dbReference>
<feature type="region of interest" description="Disordered" evidence="1">
    <location>
        <begin position="149"/>
        <end position="259"/>
    </location>
</feature>
<reference evidence="2" key="3">
    <citation type="submission" date="2025-09" db="UniProtKB">
        <authorList>
            <consortium name="Ensembl"/>
        </authorList>
    </citation>
    <scope>IDENTIFICATION</scope>
    <source>
        <strain evidence="2">Brown Norway</strain>
    </source>
</reference>
<gene>
    <name evidence="2" type="primary">Ccsap</name>
</gene>
<dbReference type="Ensembl" id="ENSRNOT00000143377.1">
    <property type="protein sequence ID" value="ENSRNOP00000109988.1"/>
    <property type="gene ID" value="ENSRNOG00000074620.1"/>
</dbReference>
<feature type="compositionally biased region" description="Basic and acidic residues" evidence="1">
    <location>
        <begin position="203"/>
        <end position="220"/>
    </location>
</feature>
<dbReference type="PANTHER" id="PTHR31022:SF4">
    <property type="entry name" value="CENTRIOLE, CILIA AND SPINDLE-ASSOCIATED PROTEIN"/>
    <property type="match status" value="1"/>
</dbReference>
<protein>
    <submittedName>
        <fullName evidence="2">Centriole, cilia and spindle-associated protein</fullName>
    </submittedName>
</protein>
<feature type="compositionally biased region" description="Low complexity" evidence="1">
    <location>
        <begin position="149"/>
        <end position="159"/>
    </location>
</feature>
<keyword evidence="3" id="KW-1185">Reference proteome</keyword>
<proteinExistence type="predicted"/>
<feature type="region of interest" description="Disordered" evidence="1">
    <location>
        <begin position="310"/>
        <end position="330"/>
    </location>
</feature>
<evidence type="ECO:0000313" key="3">
    <source>
        <dbReference type="Proteomes" id="UP000002494"/>
    </source>
</evidence>
<dbReference type="Pfam" id="PF15748">
    <property type="entry name" value="CCSAP"/>
    <property type="match status" value="1"/>
</dbReference>